<evidence type="ECO:0000313" key="2">
    <source>
        <dbReference type="EMBL" id="RWZ61305.1"/>
    </source>
</evidence>
<keyword evidence="2" id="KW-0808">Transferase</keyword>
<evidence type="ECO:0000313" key="3">
    <source>
        <dbReference type="Proteomes" id="UP000288603"/>
    </source>
</evidence>
<name>A0A3S4A684_9MICO</name>
<proteinExistence type="predicted"/>
<feature type="domain" description="Aminoglycoside phosphotransferase" evidence="1">
    <location>
        <begin position="18"/>
        <end position="234"/>
    </location>
</feature>
<dbReference type="AlphaFoldDB" id="A0A3S4A684"/>
<dbReference type="GO" id="GO:0016740">
    <property type="term" value="F:transferase activity"/>
    <property type="evidence" value="ECO:0007669"/>
    <property type="project" value="UniProtKB-KW"/>
</dbReference>
<reference evidence="2 3" key="1">
    <citation type="submission" date="2018-12" db="EMBL/GenBank/DDBJ databases">
        <authorList>
            <person name="Li F."/>
        </authorList>
    </citation>
    <scope>NUCLEOTIDE SEQUENCE [LARGE SCALE GENOMIC DNA]</scope>
    <source>
        <strain evidence="2 3">8H24J-4-2</strain>
    </source>
</reference>
<dbReference type="Pfam" id="PF01636">
    <property type="entry name" value="APH"/>
    <property type="match status" value="1"/>
</dbReference>
<dbReference type="InterPro" id="IPR002575">
    <property type="entry name" value="Aminoglycoside_PTrfase"/>
</dbReference>
<accession>A0A3S4A684</accession>
<organism evidence="2 3">
    <name type="scientific">Labedella populi</name>
    <dbReference type="NCBI Taxonomy" id="2498850"/>
    <lineage>
        <taxon>Bacteria</taxon>
        <taxon>Bacillati</taxon>
        <taxon>Actinomycetota</taxon>
        <taxon>Actinomycetes</taxon>
        <taxon>Micrococcales</taxon>
        <taxon>Microbacteriaceae</taxon>
        <taxon>Labedella</taxon>
    </lineage>
</organism>
<sequence>MRTMQTHTHDISFAETEVRKRFLRWADGEAAREWACLKLIWTHAPGIAPRPLRLEKAGDHPVVVMERLAGTPLGGAPLSAAQTEALGRTLLRLHGIPTEVIEEAGLAERRLGPSTLPEALRGWLCEQHDLSACHDPALITAGIAAGAEWLAQPDALPAPELSCLGIADLNPTNVLWDGRACRLVDFEDGGLTDPAYDLADHVEHIASRTHGVFDPETLGSAVGLSDGARERMRAYRPLWATFWLAMLLPGNGGFHRNPPGTTELQARHLLALVAG</sequence>
<keyword evidence="3" id="KW-1185">Reference proteome</keyword>
<dbReference type="EMBL" id="RZNC01000003">
    <property type="protein sequence ID" value="RWZ61305.1"/>
    <property type="molecule type" value="Genomic_DNA"/>
</dbReference>
<dbReference type="InterPro" id="IPR011009">
    <property type="entry name" value="Kinase-like_dom_sf"/>
</dbReference>
<dbReference type="Proteomes" id="UP000288603">
    <property type="component" value="Unassembled WGS sequence"/>
</dbReference>
<dbReference type="SUPFAM" id="SSF56112">
    <property type="entry name" value="Protein kinase-like (PK-like)"/>
    <property type="match status" value="1"/>
</dbReference>
<dbReference type="Gene3D" id="3.90.1200.10">
    <property type="match status" value="1"/>
</dbReference>
<dbReference type="OrthoDB" id="3383851at2"/>
<evidence type="ECO:0000259" key="1">
    <source>
        <dbReference type="Pfam" id="PF01636"/>
    </source>
</evidence>
<gene>
    <name evidence="2" type="ORF">ELQ92_09870</name>
</gene>
<comment type="caution">
    <text evidence="2">The sequence shown here is derived from an EMBL/GenBank/DDBJ whole genome shotgun (WGS) entry which is preliminary data.</text>
</comment>
<protein>
    <submittedName>
        <fullName evidence="2">Aminoglycoside phosphotransferase family protein</fullName>
    </submittedName>
</protein>